<evidence type="ECO:0000313" key="4">
    <source>
        <dbReference type="EMBL" id="JAV45779.1"/>
    </source>
</evidence>
<reference evidence="4" key="1">
    <citation type="journal article" date="2016" name="Toxins">
        <title>Venom Gland Transcriptomic and Proteomic Analyses of the Enigmatic Scorpion Superstitionia donensis (Scorpiones: Superstitioniidae), with Insights on the Evolution of Its Venom Components.</title>
        <authorList>
            <person name="Santibanez-Lopez C.E."/>
            <person name="Cid-Uribe J.I."/>
            <person name="Batista C.V."/>
            <person name="Ortiz E."/>
            <person name="Possani L.D."/>
        </authorList>
    </citation>
    <scope>NUCLEOTIDE SEQUENCE</scope>
    <source>
        <strain evidence="4">Pooled</strain>
        <tissue evidence="4">Venom gland</tissue>
    </source>
</reference>
<dbReference type="GO" id="GO:0019871">
    <property type="term" value="F:sodium channel inhibitor activity"/>
    <property type="evidence" value="ECO:0007669"/>
    <property type="project" value="InterPro"/>
</dbReference>
<keyword evidence="3" id="KW-0800">Toxin</keyword>
<dbReference type="CDD" id="cd23106">
    <property type="entry name" value="neurotoxins_LC_scorpion"/>
    <property type="match status" value="1"/>
</dbReference>
<dbReference type="AlphaFoldDB" id="A0A1V1WBP6"/>
<dbReference type="Gene3D" id="3.30.30.10">
    <property type="entry name" value="Knottin, scorpion toxin-like"/>
    <property type="match status" value="2"/>
</dbReference>
<evidence type="ECO:0000256" key="2">
    <source>
        <dbReference type="ARBA" id="ARBA00022525"/>
    </source>
</evidence>
<accession>A0A1V1WBP6</accession>
<dbReference type="GO" id="GO:0034220">
    <property type="term" value="P:monoatomic ion transmembrane transport"/>
    <property type="evidence" value="ECO:0007669"/>
    <property type="project" value="UniProtKB-KW"/>
</dbReference>
<evidence type="ECO:0000256" key="1">
    <source>
        <dbReference type="ARBA" id="ARBA00004613"/>
    </source>
</evidence>
<dbReference type="EMBL" id="GFCD01000006">
    <property type="protein sequence ID" value="JAV45779.1"/>
    <property type="molecule type" value="Transcribed_RNA"/>
</dbReference>
<sequence length="141" mass="16037">MGKVALRIVGIIIIFHIDRIFSYEGGYPVLINGADLYYGCSPSNDYCNKLCLAMDAGEGYCYIDNCFCKGLHVSKHAAYPKTDGGDYIWCYDNRQNNRYCEQVCKRYKGGPGICALNYHVCYCWDPVLEMGEFTIPESLYE</sequence>
<keyword evidence="4" id="KW-0406">Ion transport</keyword>
<comment type="subcellular location">
    <subcellularLocation>
        <location evidence="1">Secreted</location>
    </subcellularLocation>
</comment>
<keyword evidence="4" id="KW-0813">Transport</keyword>
<dbReference type="InterPro" id="IPR002061">
    <property type="entry name" value="Scorpion_toxinL/defensin"/>
</dbReference>
<dbReference type="SUPFAM" id="SSF57095">
    <property type="entry name" value="Scorpion toxin-like"/>
    <property type="match status" value="2"/>
</dbReference>
<organism evidence="4">
    <name type="scientific">Superstitionia donensis</name>
    <dbReference type="NCBI Taxonomy" id="311983"/>
    <lineage>
        <taxon>Eukaryota</taxon>
        <taxon>Metazoa</taxon>
        <taxon>Ecdysozoa</taxon>
        <taxon>Arthropoda</taxon>
        <taxon>Chelicerata</taxon>
        <taxon>Arachnida</taxon>
        <taxon>Scorpiones</taxon>
        <taxon>Iurida</taxon>
        <taxon>Chactoidea</taxon>
        <taxon>Superstitionidae</taxon>
        <taxon>Superstitionia</taxon>
    </lineage>
</organism>
<keyword evidence="2" id="KW-0964">Secreted</keyword>
<dbReference type="InterPro" id="IPR036574">
    <property type="entry name" value="Scorpion_toxin-like_sf"/>
</dbReference>
<protein>
    <submittedName>
        <fullName evidence="4">Putative Na+ channel toxin</fullName>
    </submittedName>
</protein>
<dbReference type="GO" id="GO:0090729">
    <property type="term" value="F:toxin activity"/>
    <property type="evidence" value="ECO:0007669"/>
    <property type="project" value="UniProtKB-KW"/>
</dbReference>
<evidence type="ECO:0000256" key="3">
    <source>
        <dbReference type="ARBA" id="ARBA00022656"/>
    </source>
</evidence>
<name>A0A1V1WBP6_9SCOR</name>
<proteinExistence type="predicted"/>
<keyword evidence="4" id="KW-0407">Ion channel</keyword>
<dbReference type="Pfam" id="PF00537">
    <property type="entry name" value="Toxin_3"/>
    <property type="match status" value="1"/>
</dbReference>
<dbReference type="GO" id="GO:0005576">
    <property type="term" value="C:extracellular region"/>
    <property type="evidence" value="ECO:0007669"/>
    <property type="project" value="UniProtKB-SubCell"/>
</dbReference>